<protein>
    <submittedName>
        <fullName evidence="1">DUF2017 domain-containing protein</fullName>
    </submittedName>
</protein>
<sequence length="193" mass="20945">MDAWKQKKSLMKGTKYVTTLSPMEREVLGTLTSTVSEALIKRCQSAPKDELAELTGMPSGHKDAPEDPSLARLLPDFERAGDEEYEGDNQLLRSLHENDICRGKLTNLQVINQALGPTGSVNVAVAPDELDAWVQGLNDLRLYLAAGEVTGGPDAEQQRSELVAWLAYCQGTLVDAAMGQLPDDVHDAGRPDT</sequence>
<dbReference type="InterPro" id="IPR018561">
    <property type="entry name" value="AosR"/>
</dbReference>
<dbReference type="Pfam" id="PF09438">
    <property type="entry name" value="DUF2017"/>
    <property type="match status" value="1"/>
</dbReference>
<dbReference type="Proteomes" id="UP000664332">
    <property type="component" value="Unassembled WGS sequence"/>
</dbReference>
<dbReference type="RefSeq" id="WP_207119075.1">
    <property type="nucleotide sequence ID" value="NZ_JAFLEQ010000008.1"/>
</dbReference>
<evidence type="ECO:0000313" key="1">
    <source>
        <dbReference type="EMBL" id="MBN9644131.1"/>
    </source>
</evidence>
<name>A0A939E1T4_9CORY</name>
<comment type="caution">
    <text evidence="1">The sequence shown here is derived from an EMBL/GenBank/DDBJ whole genome shotgun (WGS) entry which is preliminary data.</text>
</comment>
<accession>A0A939E1T4</accession>
<proteinExistence type="predicted"/>
<dbReference type="AlphaFoldDB" id="A0A939E1T4"/>
<reference evidence="1" key="1">
    <citation type="submission" date="2021-03" db="EMBL/GenBank/DDBJ databases">
        <authorList>
            <person name="Sun Q."/>
        </authorList>
    </citation>
    <scope>NUCLEOTIDE SEQUENCE</scope>
    <source>
        <strain evidence="1">CCM 8862</strain>
    </source>
</reference>
<dbReference type="EMBL" id="JAFLEQ010000008">
    <property type="protein sequence ID" value="MBN9644131.1"/>
    <property type="molecule type" value="Genomic_DNA"/>
</dbReference>
<keyword evidence="2" id="KW-1185">Reference proteome</keyword>
<organism evidence="1 2">
    <name type="scientific">Corynebacterium mendelii</name>
    <dbReference type="NCBI Taxonomy" id="2765362"/>
    <lineage>
        <taxon>Bacteria</taxon>
        <taxon>Bacillati</taxon>
        <taxon>Actinomycetota</taxon>
        <taxon>Actinomycetes</taxon>
        <taxon>Mycobacteriales</taxon>
        <taxon>Corynebacteriaceae</taxon>
        <taxon>Corynebacterium</taxon>
    </lineage>
</organism>
<evidence type="ECO:0000313" key="2">
    <source>
        <dbReference type="Proteomes" id="UP000664332"/>
    </source>
</evidence>
<gene>
    <name evidence="1" type="ORF">JZY06_05785</name>
</gene>